<dbReference type="PANTHER" id="PTHR22950">
    <property type="entry name" value="AMINO ACID TRANSPORTER"/>
    <property type="match status" value="1"/>
</dbReference>
<dbReference type="RefSeq" id="XP_012195287.1">
    <property type="nucleotide sequence ID" value="XM_012339897.1"/>
</dbReference>
<dbReference type="GO" id="GO:0016020">
    <property type="term" value="C:membrane"/>
    <property type="evidence" value="ECO:0007669"/>
    <property type="project" value="UniProtKB-SubCell"/>
</dbReference>
<feature type="domain" description="Amino acid transporter transmembrane" evidence="6">
    <location>
        <begin position="144"/>
        <end position="523"/>
    </location>
</feature>
<keyword evidence="2 5" id="KW-0812">Transmembrane</keyword>
<evidence type="ECO:0000259" key="6">
    <source>
        <dbReference type="Pfam" id="PF01490"/>
    </source>
</evidence>
<feature type="transmembrane region" description="Helical" evidence="5">
    <location>
        <begin position="222"/>
        <end position="243"/>
    </location>
</feature>
<feature type="transmembrane region" description="Helical" evidence="5">
    <location>
        <begin position="502"/>
        <end position="520"/>
    </location>
</feature>
<evidence type="ECO:0000256" key="3">
    <source>
        <dbReference type="ARBA" id="ARBA00022989"/>
    </source>
</evidence>
<evidence type="ECO:0000256" key="5">
    <source>
        <dbReference type="SAM" id="Phobius"/>
    </source>
</evidence>
<protein>
    <recommendedName>
        <fullName evidence="6">Amino acid transporter transmembrane domain-containing protein</fullName>
    </recommendedName>
</protein>
<comment type="subcellular location">
    <subcellularLocation>
        <location evidence="1">Membrane</location>
        <topology evidence="1">Multi-pass membrane protein</topology>
    </subcellularLocation>
</comment>
<feature type="transmembrane region" description="Helical" evidence="5">
    <location>
        <begin position="401"/>
        <end position="423"/>
    </location>
</feature>
<keyword evidence="3 5" id="KW-1133">Transmembrane helix</keyword>
<feature type="transmembrane region" description="Helical" evidence="5">
    <location>
        <begin position="467"/>
        <end position="490"/>
    </location>
</feature>
<keyword evidence="8" id="KW-1185">Reference proteome</keyword>
<dbReference type="InterPro" id="IPR013057">
    <property type="entry name" value="AA_transpt_TM"/>
</dbReference>
<feature type="transmembrane region" description="Helical" evidence="5">
    <location>
        <begin position="324"/>
        <end position="344"/>
    </location>
</feature>
<dbReference type="KEGG" id="spar:SPRG_19091"/>
<dbReference type="GO" id="GO:0015179">
    <property type="term" value="F:L-amino acid transmembrane transporter activity"/>
    <property type="evidence" value="ECO:0007669"/>
    <property type="project" value="TreeGrafter"/>
</dbReference>
<dbReference type="EMBL" id="KK583191">
    <property type="protein sequence ID" value="KDO34269.1"/>
    <property type="molecule type" value="Genomic_DNA"/>
</dbReference>
<evidence type="ECO:0000256" key="1">
    <source>
        <dbReference type="ARBA" id="ARBA00004141"/>
    </source>
</evidence>
<dbReference type="STRING" id="695850.A0A067CUA8"/>
<name>A0A067CUA8_SAPPC</name>
<dbReference type="VEuPathDB" id="FungiDB:SPRG_19091"/>
<evidence type="ECO:0000313" key="8">
    <source>
        <dbReference type="Proteomes" id="UP000030745"/>
    </source>
</evidence>
<feature type="transmembrane region" description="Helical" evidence="5">
    <location>
        <begin position="249"/>
        <end position="275"/>
    </location>
</feature>
<accession>A0A067CUA8</accession>
<dbReference type="Pfam" id="PF01490">
    <property type="entry name" value="Aa_trans"/>
    <property type="match status" value="1"/>
</dbReference>
<organism evidence="7 8">
    <name type="scientific">Saprolegnia parasitica (strain CBS 223.65)</name>
    <dbReference type="NCBI Taxonomy" id="695850"/>
    <lineage>
        <taxon>Eukaryota</taxon>
        <taxon>Sar</taxon>
        <taxon>Stramenopiles</taxon>
        <taxon>Oomycota</taxon>
        <taxon>Saprolegniomycetes</taxon>
        <taxon>Saprolegniales</taxon>
        <taxon>Saprolegniaceae</taxon>
        <taxon>Saprolegnia</taxon>
    </lineage>
</organism>
<dbReference type="OrthoDB" id="1684102at2759"/>
<reference evidence="7 8" key="1">
    <citation type="journal article" date="2013" name="PLoS Genet.">
        <title>Distinctive expansion of potential virulence genes in the genome of the oomycete fish pathogen Saprolegnia parasitica.</title>
        <authorList>
            <person name="Jiang R.H."/>
            <person name="de Bruijn I."/>
            <person name="Haas B.J."/>
            <person name="Belmonte R."/>
            <person name="Lobach L."/>
            <person name="Christie J."/>
            <person name="van den Ackerveken G."/>
            <person name="Bottin A."/>
            <person name="Bulone V."/>
            <person name="Diaz-Moreno S.M."/>
            <person name="Dumas B."/>
            <person name="Fan L."/>
            <person name="Gaulin E."/>
            <person name="Govers F."/>
            <person name="Grenville-Briggs L.J."/>
            <person name="Horner N.R."/>
            <person name="Levin J.Z."/>
            <person name="Mammella M."/>
            <person name="Meijer H.J."/>
            <person name="Morris P."/>
            <person name="Nusbaum C."/>
            <person name="Oome S."/>
            <person name="Phillips A.J."/>
            <person name="van Rooyen D."/>
            <person name="Rzeszutek E."/>
            <person name="Saraiva M."/>
            <person name="Secombes C.J."/>
            <person name="Seidl M.F."/>
            <person name="Snel B."/>
            <person name="Stassen J.H."/>
            <person name="Sykes S."/>
            <person name="Tripathy S."/>
            <person name="van den Berg H."/>
            <person name="Vega-Arreguin J.C."/>
            <person name="Wawra S."/>
            <person name="Young S.K."/>
            <person name="Zeng Q."/>
            <person name="Dieguez-Uribeondo J."/>
            <person name="Russ C."/>
            <person name="Tyler B.M."/>
            <person name="van West P."/>
        </authorList>
    </citation>
    <scope>NUCLEOTIDE SEQUENCE [LARGE SCALE GENOMIC DNA]</scope>
    <source>
        <strain evidence="7 8">CBS 223.65</strain>
    </source>
</reference>
<sequence>MATSSPTSELVAPPEGSLELLKRTNSEPSVILASAEENKVIDISEPLAFRRAHLRLSQHTHQVSPEVRASILHAVDNVYNPFISSMMSQDNDKYDSLDASQRIRNLLNTPASALGWRSSQSLGYTELTPLARPPSSKSFVPAKETTLGQAFLALLKAFVGTGVLFLPQGFKAGGILFAPALLFFVAALTVFAIYRLLQCRAAYGGTYGHIGEIAYGIWGHRFVQISIILMQAGFCCSYIIFVAQNMTEVLAYFGANISVGALIMLQTVIYIPLSWIRYISYFSVSNLVADAFILYGVAYILGCSFSSLAEVGPQRVEYFNPQDYSVFVGTAVFTFEGIGLIIPTQASLAKEHQKHFLPLILATVLGLFVFYSFFASVNYIAIGDSIEPLVMSSLPRNGWTISVQAGYSVAQLLSYPLFLFPAVKIIEDMLLLPRRDSGLKAQKNLIRALIVTMTVMVAYFGQDRLDLFVSIVGAFCCVPLSFIYPPLFYLKLFPDVSIFSKMLDVSVVIIGFLTFFYVTWSNIQKWESGAL</sequence>
<feature type="transmembrane region" description="Helical" evidence="5">
    <location>
        <begin position="444"/>
        <end position="461"/>
    </location>
</feature>
<dbReference type="PANTHER" id="PTHR22950:SF666">
    <property type="entry name" value="VACUOLAR AMINO ACID TRANSPORTER 4"/>
    <property type="match status" value="1"/>
</dbReference>
<feature type="transmembrane region" description="Helical" evidence="5">
    <location>
        <begin position="356"/>
        <end position="381"/>
    </location>
</feature>
<evidence type="ECO:0000313" key="7">
    <source>
        <dbReference type="EMBL" id="KDO34269.1"/>
    </source>
</evidence>
<dbReference type="OMA" id="WIRNISK"/>
<dbReference type="AlphaFoldDB" id="A0A067CUA8"/>
<dbReference type="GeneID" id="24140536"/>
<proteinExistence type="predicted"/>
<dbReference type="Proteomes" id="UP000030745">
    <property type="component" value="Unassembled WGS sequence"/>
</dbReference>
<evidence type="ECO:0000256" key="4">
    <source>
        <dbReference type="ARBA" id="ARBA00023136"/>
    </source>
</evidence>
<evidence type="ECO:0000256" key="2">
    <source>
        <dbReference type="ARBA" id="ARBA00022692"/>
    </source>
</evidence>
<keyword evidence="4 5" id="KW-0472">Membrane</keyword>
<feature type="transmembrane region" description="Helical" evidence="5">
    <location>
        <begin position="287"/>
        <end position="309"/>
    </location>
</feature>
<gene>
    <name evidence="7" type="ORF">SPRG_19091</name>
</gene>
<feature type="transmembrane region" description="Helical" evidence="5">
    <location>
        <begin position="172"/>
        <end position="194"/>
    </location>
</feature>